<proteinExistence type="predicted"/>
<dbReference type="EMBL" id="BLXT01004491">
    <property type="protein sequence ID" value="GFO13522.1"/>
    <property type="molecule type" value="Genomic_DNA"/>
</dbReference>
<organism evidence="1 2">
    <name type="scientific">Plakobranchus ocellatus</name>
    <dbReference type="NCBI Taxonomy" id="259542"/>
    <lineage>
        <taxon>Eukaryota</taxon>
        <taxon>Metazoa</taxon>
        <taxon>Spiralia</taxon>
        <taxon>Lophotrochozoa</taxon>
        <taxon>Mollusca</taxon>
        <taxon>Gastropoda</taxon>
        <taxon>Heterobranchia</taxon>
        <taxon>Euthyneura</taxon>
        <taxon>Panpulmonata</taxon>
        <taxon>Sacoglossa</taxon>
        <taxon>Placobranchoidea</taxon>
        <taxon>Plakobranchidae</taxon>
        <taxon>Plakobranchus</taxon>
    </lineage>
</organism>
<sequence length="91" mass="10019">MFRHLIKNSSVLSVTRDLMAKHVPGACSYIGSPDGTSSLETSFYIGPMGRKKWGVPPYPYTCLQVKGRLPLDLRRGKANHAVQPFLTKGSV</sequence>
<name>A0AAV4B1V4_9GAST</name>
<gene>
    <name evidence="1" type="ORF">PoB_004002700</name>
</gene>
<evidence type="ECO:0000313" key="2">
    <source>
        <dbReference type="Proteomes" id="UP000735302"/>
    </source>
</evidence>
<dbReference type="AlphaFoldDB" id="A0AAV4B1V4"/>
<keyword evidence="2" id="KW-1185">Reference proteome</keyword>
<accession>A0AAV4B1V4</accession>
<evidence type="ECO:0000313" key="1">
    <source>
        <dbReference type="EMBL" id="GFO13522.1"/>
    </source>
</evidence>
<dbReference type="Proteomes" id="UP000735302">
    <property type="component" value="Unassembled WGS sequence"/>
</dbReference>
<comment type="caution">
    <text evidence="1">The sequence shown here is derived from an EMBL/GenBank/DDBJ whole genome shotgun (WGS) entry which is preliminary data.</text>
</comment>
<protein>
    <submittedName>
        <fullName evidence="1">Uncharacterized protein</fullName>
    </submittedName>
</protein>
<reference evidence="1 2" key="1">
    <citation type="journal article" date="2021" name="Elife">
        <title>Chloroplast acquisition without the gene transfer in kleptoplastic sea slugs, Plakobranchus ocellatus.</title>
        <authorList>
            <person name="Maeda T."/>
            <person name="Takahashi S."/>
            <person name="Yoshida T."/>
            <person name="Shimamura S."/>
            <person name="Takaki Y."/>
            <person name="Nagai Y."/>
            <person name="Toyoda A."/>
            <person name="Suzuki Y."/>
            <person name="Arimoto A."/>
            <person name="Ishii H."/>
            <person name="Satoh N."/>
            <person name="Nishiyama T."/>
            <person name="Hasebe M."/>
            <person name="Maruyama T."/>
            <person name="Minagawa J."/>
            <person name="Obokata J."/>
            <person name="Shigenobu S."/>
        </authorList>
    </citation>
    <scope>NUCLEOTIDE SEQUENCE [LARGE SCALE GENOMIC DNA]</scope>
</reference>